<feature type="region of interest" description="Disordered" evidence="7">
    <location>
        <begin position="411"/>
        <end position="430"/>
    </location>
</feature>
<accession>A0A5A9P034</accession>
<dbReference type="Pfam" id="PF16159">
    <property type="entry name" value="FOXP-CC"/>
    <property type="match status" value="1"/>
</dbReference>
<dbReference type="PANTHER" id="PTHR45796:SF2">
    <property type="entry name" value="FORKHEAD BOX P3"/>
    <property type="match status" value="1"/>
</dbReference>
<evidence type="ECO:0000256" key="5">
    <source>
        <dbReference type="ARBA" id="ARBA00023242"/>
    </source>
</evidence>
<evidence type="ECO:0000256" key="4">
    <source>
        <dbReference type="ARBA" id="ARBA00023163"/>
    </source>
</evidence>
<feature type="domain" description="Fork-head" evidence="8">
    <location>
        <begin position="259"/>
        <end position="304"/>
    </location>
</feature>
<sequence length="430" mass="48434">MPQSERESGREYEHQPTLKEERDASPPLLNKCSALPCEGHCSAEGAGDEERMQFLQLVFQNSRVGQIRPSVLRSTAFLLQANESNPTAMTRRKDMSHTAQISIQAVPSSPVQTEMESSSSLFVNGQCRWPGCDEVFAGYSLFLRHLNGDLSPGERTTAQWRVQQDLVRHIENQLIQEKQRLRAMQLHLRLFEYISTHTGGTSGLWKPLAPKFPPLGEPDGRREKANEAPVLQEHCHIPPPHLLPDFVSSVEYYKYANVRPPYTYAFLIRWSILEAPEKERTLNEIYNWFTRMFFFFRYNVPTWKLDGNASIPHDPSACAFVSSAAPGFCSASHISVTMPTMAVDLALHPKGKQVLHPSCKQNFPHCVCNLSHLDVVRRVAFEGMQERLSTGEDERAQASIFAARRDDLSAGHRGSLIPPDSSGLSTTFKS</sequence>
<dbReference type="InterPro" id="IPR001766">
    <property type="entry name" value="Fork_head_dom"/>
</dbReference>
<keyword evidence="5 6" id="KW-0539">Nucleus</keyword>
<dbReference type="InterPro" id="IPR050998">
    <property type="entry name" value="FOXP"/>
</dbReference>
<evidence type="ECO:0000259" key="8">
    <source>
        <dbReference type="PROSITE" id="PS50039"/>
    </source>
</evidence>
<evidence type="ECO:0000313" key="9">
    <source>
        <dbReference type="EMBL" id="KAA0714076.1"/>
    </source>
</evidence>
<dbReference type="InterPro" id="IPR036390">
    <property type="entry name" value="WH_DNA-bd_sf"/>
</dbReference>
<reference evidence="9 10" key="1">
    <citation type="journal article" date="2019" name="Mol. Ecol. Resour.">
        <title>Chromosome-level genome assembly of Triplophysa tibetana, a fish adapted to the harsh high-altitude environment of the Tibetan Plateau.</title>
        <authorList>
            <person name="Yang X."/>
            <person name="Liu H."/>
            <person name="Ma Z."/>
            <person name="Zou Y."/>
            <person name="Zou M."/>
            <person name="Mao Y."/>
            <person name="Li X."/>
            <person name="Wang H."/>
            <person name="Chen T."/>
            <person name="Wang W."/>
            <person name="Yang R."/>
        </authorList>
    </citation>
    <scope>NUCLEOTIDE SEQUENCE [LARGE SCALE GENOMIC DNA]</scope>
    <source>
        <strain evidence="9">TTIB1903HZAU</strain>
        <tissue evidence="9">Muscle</tissue>
    </source>
</reference>
<evidence type="ECO:0000256" key="6">
    <source>
        <dbReference type="PROSITE-ProRule" id="PRU00089"/>
    </source>
</evidence>
<protein>
    <submittedName>
        <fullName evidence="9">P3 Scurfin Forkhead box protein</fullName>
    </submittedName>
</protein>
<dbReference type="PANTHER" id="PTHR45796">
    <property type="entry name" value="FORKHEAD BOX P, ISOFORM C"/>
    <property type="match status" value="1"/>
</dbReference>
<evidence type="ECO:0000256" key="3">
    <source>
        <dbReference type="ARBA" id="ARBA00023125"/>
    </source>
</evidence>
<dbReference type="AlphaFoldDB" id="A0A5A9P034"/>
<evidence type="ECO:0000256" key="1">
    <source>
        <dbReference type="ARBA" id="ARBA00004123"/>
    </source>
</evidence>
<keyword evidence="3 6" id="KW-0238">DNA-binding</keyword>
<name>A0A5A9P034_9TELE</name>
<dbReference type="PRINTS" id="PR00053">
    <property type="entry name" value="FORKHEAD"/>
</dbReference>
<keyword evidence="10" id="KW-1185">Reference proteome</keyword>
<proteinExistence type="predicted"/>
<organism evidence="9 10">
    <name type="scientific">Triplophysa tibetana</name>
    <dbReference type="NCBI Taxonomy" id="1572043"/>
    <lineage>
        <taxon>Eukaryota</taxon>
        <taxon>Metazoa</taxon>
        <taxon>Chordata</taxon>
        <taxon>Craniata</taxon>
        <taxon>Vertebrata</taxon>
        <taxon>Euteleostomi</taxon>
        <taxon>Actinopterygii</taxon>
        <taxon>Neopterygii</taxon>
        <taxon>Teleostei</taxon>
        <taxon>Ostariophysi</taxon>
        <taxon>Cypriniformes</taxon>
        <taxon>Nemacheilidae</taxon>
        <taxon>Triplophysa</taxon>
    </lineage>
</organism>
<feature type="compositionally biased region" description="Basic and acidic residues" evidence="7">
    <location>
        <begin position="1"/>
        <end position="24"/>
    </location>
</feature>
<dbReference type="Pfam" id="PF00250">
    <property type="entry name" value="Forkhead"/>
    <property type="match status" value="1"/>
</dbReference>
<dbReference type="PROSITE" id="PS50039">
    <property type="entry name" value="FORK_HEAD_3"/>
    <property type="match status" value="1"/>
</dbReference>
<dbReference type="GO" id="GO:0005634">
    <property type="term" value="C:nucleus"/>
    <property type="evidence" value="ECO:0007669"/>
    <property type="project" value="UniProtKB-SubCell"/>
</dbReference>
<dbReference type="Gene3D" id="1.10.10.10">
    <property type="entry name" value="Winged helix-like DNA-binding domain superfamily/Winged helix DNA-binding domain"/>
    <property type="match status" value="1"/>
</dbReference>
<dbReference type="EMBL" id="SOYY01000012">
    <property type="protein sequence ID" value="KAA0714076.1"/>
    <property type="molecule type" value="Genomic_DNA"/>
</dbReference>
<dbReference type="GO" id="GO:0001227">
    <property type="term" value="F:DNA-binding transcription repressor activity, RNA polymerase II-specific"/>
    <property type="evidence" value="ECO:0007669"/>
    <property type="project" value="TreeGrafter"/>
</dbReference>
<evidence type="ECO:0000256" key="2">
    <source>
        <dbReference type="ARBA" id="ARBA00023015"/>
    </source>
</evidence>
<dbReference type="GO" id="GO:0000978">
    <property type="term" value="F:RNA polymerase II cis-regulatory region sequence-specific DNA binding"/>
    <property type="evidence" value="ECO:0007669"/>
    <property type="project" value="TreeGrafter"/>
</dbReference>
<dbReference type="SMART" id="SM00339">
    <property type="entry name" value="FH"/>
    <property type="match status" value="1"/>
</dbReference>
<dbReference type="Gene3D" id="1.20.5.340">
    <property type="match status" value="1"/>
</dbReference>
<keyword evidence="4" id="KW-0804">Transcription</keyword>
<comment type="subcellular location">
    <subcellularLocation>
        <location evidence="1 6">Nucleus</location>
    </subcellularLocation>
</comment>
<dbReference type="SUPFAM" id="SSF46785">
    <property type="entry name" value="Winged helix' DNA-binding domain"/>
    <property type="match status" value="1"/>
</dbReference>
<feature type="DNA-binding region" description="Fork-head" evidence="6">
    <location>
        <begin position="259"/>
        <end position="304"/>
    </location>
</feature>
<evidence type="ECO:0000313" key="10">
    <source>
        <dbReference type="Proteomes" id="UP000324632"/>
    </source>
</evidence>
<feature type="region of interest" description="Disordered" evidence="7">
    <location>
        <begin position="1"/>
        <end position="27"/>
    </location>
</feature>
<dbReference type="Proteomes" id="UP000324632">
    <property type="component" value="Chromosome 12"/>
</dbReference>
<gene>
    <name evidence="9" type="ORF">E1301_Tti007228</name>
</gene>
<keyword evidence="2" id="KW-0805">Transcription regulation</keyword>
<dbReference type="InterPro" id="IPR032354">
    <property type="entry name" value="FOXP-CC"/>
</dbReference>
<dbReference type="InterPro" id="IPR036388">
    <property type="entry name" value="WH-like_DNA-bd_sf"/>
</dbReference>
<evidence type="ECO:0000256" key="7">
    <source>
        <dbReference type="SAM" id="MobiDB-lite"/>
    </source>
</evidence>
<comment type="caution">
    <text evidence="9">The sequence shown here is derived from an EMBL/GenBank/DDBJ whole genome shotgun (WGS) entry which is preliminary data.</text>
</comment>